<evidence type="ECO:0000256" key="4">
    <source>
        <dbReference type="ARBA" id="ARBA00023242"/>
    </source>
</evidence>
<dbReference type="GO" id="GO:0000175">
    <property type="term" value="F:3'-5'-RNA exonuclease activity"/>
    <property type="evidence" value="ECO:0007669"/>
    <property type="project" value="TreeGrafter"/>
</dbReference>
<sequence>MDKLVNYTSSSDDDDKEEPLIKKQKLILPQPFKKEPTISKPNNRYNHQGRKRQIPHEEGNWSSHVFIDCSHLNGVLTEIIEKITSTYPNIEKIEEEHLSLSKNFILKYHWIDNFTSVLSRNLKFTSFSLKFDFSNIIFLSNEDHSRHFACIMIDESCDFHLKKLIDQTDKSLIEFELPKYYEKLILHVSIFWKLNEFTEDEKKLIREEFIKLDSTFYIHIDKICFKTGNKMKFFHSI</sequence>
<feature type="compositionally biased region" description="Polar residues" evidence="8">
    <location>
        <begin position="1"/>
        <end position="10"/>
    </location>
</feature>
<keyword evidence="4" id="KW-0539">Nucleus</keyword>
<evidence type="ECO:0000256" key="7">
    <source>
        <dbReference type="ARBA" id="ARBA00030030"/>
    </source>
</evidence>
<dbReference type="OrthoDB" id="49151at2759"/>
<dbReference type="PANTHER" id="PTHR13522:SF3">
    <property type="entry name" value="U6 SNRNA PHOSPHODIESTERASE 1"/>
    <property type="match status" value="1"/>
</dbReference>
<name>A0A9J6CF37_POLVA</name>
<protein>
    <recommendedName>
        <fullName evidence="6">U6 snRNA phosphodiesterase 1</fullName>
    </recommendedName>
    <alternativeName>
        <fullName evidence="7">3'-5' RNA exonuclease USB1</fullName>
    </alternativeName>
</protein>
<keyword evidence="2" id="KW-0378">Hydrolase</keyword>
<comment type="caution">
    <text evidence="9">The sequence shown here is derived from an EMBL/GenBank/DDBJ whole genome shotgun (WGS) entry which is preliminary data.</text>
</comment>
<comment type="catalytic activity">
    <reaction evidence="5">
        <text>a 3'-end uridylyl-uridine-RNA = a 3'-end 2',3'-cyclophospho-uridine-RNA + uridine</text>
        <dbReference type="Rhea" id="RHEA:46052"/>
        <dbReference type="Rhea" id="RHEA-COMP:17384"/>
        <dbReference type="Rhea" id="RHEA-COMP:17385"/>
        <dbReference type="ChEBI" id="CHEBI:16704"/>
        <dbReference type="ChEBI" id="CHEBI:85643"/>
        <dbReference type="ChEBI" id="CHEBI:85644"/>
    </reaction>
    <physiologicalReaction direction="left-to-right" evidence="5">
        <dbReference type="Rhea" id="RHEA:46053"/>
    </physiologicalReaction>
</comment>
<dbReference type="InterPro" id="IPR027521">
    <property type="entry name" value="Usb1"/>
</dbReference>
<dbReference type="GO" id="GO:0005634">
    <property type="term" value="C:nucleus"/>
    <property type="evidence" value="ECO:0007669"/>
    <property type="project" value="TreeGrafter"/>
</dbReference>
<evidence type="ECO:0000256" key="5">
    <source>
        <dbReference type="ARBA" id="ARBA00029300"/>
    </source>
</evidence>
<dbReference type="EMBL" id="JADBJN010000001">
    <property type="protein sequence ID" value="KAG5680387.1"/>
    <property type="molecule type" value="Genomic_DNA"/>
</dbReference>
<dbReference type="PANTHER" id="PTHR13522">
    <property type="entry name" value="U6 SNRNA PHOSPHODIESTERASE 1"/>
    <property type="match status" value="1"/>
</dbReference>
<feature type="region of interest" description="Disordered" evidence="8">
    <location>
        <begin position="1"/>
        <end position="21"/>
    </location>
</feature>
<evidence type="ECO:0000256" key="6">
    <source>
        <dbReference type="ARBA" id="ARBA00029543"/>
    </source>
</evidence>
<evidence type="ECO:0000313" key="10">
    <source>
        <dbReference type="Proteomes" id="UP001107558"/>
    </source>
</evidence>
<dbReference type="AlphaFoldDB" id="A0A9J6CF37"/>
<keyword evidence="1" id="KW-0540">Nuclease</keyword>
<evidence type="ECO:0000256" key="1">
    <source>
        <dbReference type="ARBA" id="ARBA00022722"/>
    </source>
</evidence>
<evidence type="ECO:0000313" key="9">
    <source>
        <dbReference type="EMBL" id="KAG5680387.1"/>
    </source>
</evidence>
<evidence type="ECO:0000256" key="8">
    <source>
        <dbReference type="SAM" id="MobiDB-lite"/>
    </source>
</evidence>
<keyword evidence="3" id="KW-0456">Lyase</keyword>
<dbReference type="Proteomes" id="UP001107558">
    <property type="component" value="Chromosome 1"/>
</dbReference>
<evidence type="ECO:0000256" key="2">
    <source>
        <dbReference type="ARBA" id="ARBA00022801"/>
    </source>
</evidence>
<reference evidence="9" key="1">
    <citation type="submission" date="2021-03" db="EMBL/GenBank/DDBJ databases">
        <title>Chromosome level genome of the anhydrobiotic midge Polypedilum vanderplanki.</title>
        <authorList>
            <person name="Yoshida Y."/>
            <person name="Kikawada T."/>
            <person name="Gusev O."/>
        </authorList>
    </citation>
    <scope>NUCLEOTIDE SEQUENCE</scope>
    <source>
        <strain evidence="9">NIAS01</strain>
        <tissue evidence="9">Whole body or cell culture</tissue>
    </source>
</reference>
<dbReference type="GO" id="GO:0016829">
    <property type="term" value="F:lyase activity"/>
    <property type="evidence" value="ECO:0007669"/>
    <property type="project" value="UniProtKB-KW"/>
</dbReference>
<gene>
    <name evidence="9" type="ORF">PVAND_009896</name>
</gene>
<accession>A0A9J6CF37</accession>
<organism evidence="9 10">
    <name type="scientific">Polypedilum vanderplanki</name>
    <name type="common">Sleeping chironomid midge</name>
    <dbReference type="NCBI Taxonomy" id="319348"/>
    <lineage>
        <taxon>Eukaryota</taxon>
        <taxon>Metazoa</taxon>
        <taxon>Ecdysozoa</taxon>
        <taxon>Arthropoda</taxon>
        <taxon>Hexapoda</taxon>
        <taxon>Insecta</taxon>
        <taxon>Pterygota</taxon>
        <taxon>Neoptera</taxon>
        <taxon>Endopterygota</taxon>
        <taxon>Diptera</taxon>
        <taxon>Nematocera</taxon>
        <taxon>Chironomoidea</taxon>
        <taxon>Chironomidae</taxon>
        <taxon>Chironominae</taxon>
        <taxon>Polypedilum</taxon>
        <taxon>Polypedilum</taxon>
    </lineage>
</organism>
<evidence type="ECO:0000256" key="3">
    <source>
        <dbReference type="ARBA" id="ARBA00023239"/>
    </source>
</evidence>
<dbReference type="GO" id="GO:0034477">
    <property type="term" value="P:U6 snRNA 3'-end processing"/>
    <property type="evidence" value="ECO:0007669"/>
    <property type="project" value="InterPro"/>
</dbReference>
<proteinExistence type="predicted"/>
<dbReference type="Gene3D" id="3.90.1140.10">
    <property type="entry name" value="Cyclic phosphodiesterase"/>
    <property type="match status" value="1"/>
</dbReference>
<keyword evidence="10" id="KW-1185">Reference proteome</keyword>
<dbReference type="Pfam" id="PF09749">
    <property type="entry name" value="HVSL"/>
    <property type="match status" value="1"/>
</dbReference>